<evidence type="ECO:0000313" key="7">
    <source>
        <dbReference type="Proteomes" id="UP000515160"/>
    </source>
</evidence>
<evidence type="ECO:0000256" key="4">
    <source>
        <dbReference type="PROSITE-ProRule" id="PRU00175"/>
    </source>
</evidence>
<dbReference type="GeneID" id="127565580"/>
<dbReference type="GO" id="GO:0061630">
    <property type="term" value="F:ubiquitin protein ligase activity"/>
    <property type="evidence" value="ECO:0007669"/>
    <property type="project" value="TreeGrafter"/>
</dbReference>
<feature type="domain" description="RING-type" evidence="6">
    <location>
        <begin position="15"/>
        <end position="56"/>
    </location>
</feature>
<evidence type="ECO:0000256" key="1">
    <source>
        <dbReference type="ARBA" id="ARBA00022723"/>
    </source>
</evidence>
<dbReference type="RefSeq" id="XP_051860772.1">
    <property type="nucleotide sequence ID" value="XM_052004812.1"/>
</dbReference>
<evidence type="ECO:0000256" key="3">
    <source>
        <dbReference type="ARBA" id="ARBA00022833"/>
    </source>
</evidence>
<organism evidence="7 9">
    <name type="scientific">Drosophila albomicans</name>
    <name type="common">Fruit fly</name>
    <dbReference type="NCBI Taxonomy" id="7291"/>
    <lineage>
        <taxon>Eukaryota</taxon>
        <taxon>Metazoa</taxon>
        <taxon>Ecdysozoa</taxon>
        <taxon>Arthropoda</taxon>
        <taxon>Hexapoda</taxon>
        <taxon>Insecta</taxon>
        <taxon>Pterygota</taxon>
        <taxon>Neoptera</taxon>
        <taxon>Endopterygota</taxon>
        <taxon>Diptera</taxon>
        <taxon>Brachycera</taxon>
        <taxon>Muscomorpha</taxon>
        <taxon>Ephydroidea</taxon>
        <taxon>Drosophilidae</taxon>
        <taxon>Drosophila</taxon>
    </lineage>
</organism>
<proteinExistence type="predicted"/>
<evidence type="ECO:0000256" key="2">
    <source>
        <dbReference type="ARBA" id="ARBA00022771"/>
    </source>
</evidence>
<dbReference type="GO" id="GO:0008270">
    <property type="term" value="F:zinc ion binding"/>
    <property type="evidence" value="ECO:0007669"/>
    <property type="project" value="UniProtKB-KW"/>
</dbReference>
<dbReference type="GO" id="GO:0016567">
    <property type="term" value="P:protein ubiquitination"/>
    <property type="evidence" value="ECO:0007669"/>
    <property type="project" value="TreeGrafter"/>
</dbReference>
<dbReference type="RefSeq" id="XP_051860747.1">
    <property type="nucleotide sequence ID" value="XM_052004787.1"/>
</dbReference>
<dbReference type="Proteomes" id="UP000515160">
    <property type="component" value="Chromosome X"/>
</dbReference>
<keyword evidence="1" id="KW-0479">Metal-binding</keyword>
<dbReference type="OrthoDB" id="8062037at2759"/>
<dbReference type="CDD" id="cd16448">
    <property type="entry name" value="RING-H2"/>
    <property type="match status" value="1"/>
</dbReference>
<feature type="compositionally biased region" description="Acidic residues" evidence="5">
    <location>
        <begin position="102"/>
        <end position="151"/>
    </location>
</feature>
<dbReference type="Pfam" id="PF13639">
    <property type="entry name" value="zf-RING_2"/>
    <property type="match status" value="1"/>
</dbReference>
<protein>
    <submittedName>
        <fullName evidence="8 9">E3 ubiquitin-protein ligase RNF149-like</fullName>
    </submittedName>
</protein>
<dbReference type="InterPro" id="IPR013083">
    <property type="entry name" value="Znf_RING/FYVE/PHD"/>
</dbReference>
<dbReference type="SMART" id="SM00184">
    <property type="entry name" value="RING"/>
    <property type="match status" value="1"/>
</dbReference>
<evidence type="ECO:0000313" key="8">
    <source>
        <dbReference type="RefSeq" id="XP_051860747.1"/>
    </source>
</evidence>
<evidence type="ECO:0000256" key="5">
    <source>
        <dbReference type="SAM" id="MobiDB-lite"/>
    </source>
</evidence>
<gene>
    <name evidence="8 9" type="primary">LOC127565580</name>
</gene>
<dbReference type="InterPro" id="IPR001841">
    <property type="entry name" value="Znf_RING"/>
</dbReference>
<dbReference type="PANTHER" id="PTHR45969">
    <property type="entry name" value="RING ZINC FINGER PROTEIN-RELATED"/>
    <property type="match status" value="1"/>
</dbReference>
<dbReference type="SUPFAM" id="SSF57850">
    <property type="entry name" value="RING/U-box"/>
    <property type="match status" value="1"/>
</dbReference>
<dbReference type="AlphaFoldDB" id="A0A9C6WII2"/>
<feature type="region of interest" description="Disordered" evidence="5">
    <location>
        <begin position="97"/>
        <end position="151"/>
    </location>
</feature>
<dbReference type="Gene3D" id="3.30.40.10">
    <property type="entry name" value="Zinc/RING finger domain, C3HC4 (zinc finger)"/>
    <property type="match status" value="1"/>
</dbReference>
<accession>A0A9C6WII2</accession>
<reference evidence="8 9" key="1">
    <citation type="submission" date="2025-04" db="UniProtKB">
        <authorList>
            <consortium name="RefSeq"/>
        </authorList>
    </citation>
    <scope>IDENTIFICATION</scope>
    <source>
        <strain evidence="8 9">15112-1751.03</strain>
        <tissue evidence="8 9">Whole Adult</tissue>
    </source>
</reference>
<sequence>MSIPNSSQTICLVRCGVCLENYTTSDAIFTGQCGHLFHKMCLDQWHTQTNTCPICRKQNQSYFQIYLEASPNDQNENNQSHIDDDVDDSNVSHIGIVKGASDVEDDDDDEDDIYYDDENEDFGDDYFDYENEDYGFDIDDTDDDDEDAYAA</sequence>
<dbReference type="PROSITE" id="PS50089">
    <property type="entry name" value="ZF_RING_2"/>
    <property type="match status" value="1"/>
</dbReference>
<keyword evidence="2 4" id="KW-0863">Zinc-finger</keyword>
<keyword evidence="7" id="KW-1185">Reference proteome</keyword>
<name>A0A9C6WII2_DROAB</name>
<evidence type="ECO:0000259" key="6">
    <source>
        <dbReference type="PROSITE" id="PS50089"/>
    </source>
</evidence>
<dbReference type="PANTHER" id="PTHR45969:SF69">
    <property type="entry name" value="FINGER DOMAIN PROTEIN, PUTATIVE (AFU_ORTHOLOGUE AFUA_3G12190)-RELATED"/>
    <property type="match status" value="1"/>
</dbReference>
<evidence type="ECO:0000313" key="9">
    <source>
        <dbReference type="RefSeq" id="XP_051860772.1"/>
    </source>
</evidence>
<keyword evidence="3" id="KW-0862">Zinc</keyword>